<evidence type="ECO:0000256" key="3">
    <source>
        <dbReference type="ARBA" id="ARBA00022833"/>
    </source>
</evidence>
<dbReference type="Pfam" id="PF00628">
    <property type="entry name" value="PHD"/>
    <property type="match status" value="1"/>
</dbReference>
<dbReference type="PROSITE" id="PS50016">
    <property type="entry name" value="ZF_PHD_2"/>
    <property type="match status" value="1"/>
</dbReference>
<dbReference type="GO" id="GO:0008270">
    <property type="term" value="F:zinc ion binding"/>
    <property type="evidence" value="ECO:0007669"/>
    <property type="project" value="UniProtKB-KW"/>
</dbReference>
<keyword evidence="2 4" id="KW-0863">Zinc-finger</keyword>
<sequence>MGYRFSRQASLASFSPYFLLYGRDPDLPAAIRRESSEMVNLDDPDMWVRVCSQRGVLFRRVMLAAFENLAIAQHRDTLRYATIRARGYRLSIRRFRVGDYVYLQQTAPTTLDVTAGRTILRVREVLPSGVLMLEGRDGVVWKDHVRNCAPCHLPNLDGTMDSSLAIVRAGLRCMLCGSADQAAHMLVCDRRSRGWHMSCLTPPIDVVPTGRWVCPRCTSEGR</sequence>
<dbReference type="AlphaFoldDB" id="A0A2R6WLM9"/>
<evidence type="ECO:0000256" key="1">
    <source>
        <dbReference type="ARBA" id="ARBA00022723"/>
    </source>
</evidence>
<accession>A0A2R6WLM9</accession>
<keyword evidence="7" id="KW-1185">Reference proteome</keyword>
<reference evidence="7" key="1">
    <citation type="journal article" date="2017" name="Cell">
        <title>Insights into land plant evolution garnered from the Marchantia polymorpha genome.</title>
        <authorList>
            <person name="Bowman J.L."/>
            <person name="Kohchi T."/>
            <person name="Yamato K.T."/>
            <person name="Jenkins J."/>
            <person name="Shu S."/>
            <person name="Ishizaki K."/>
            <person name="Yamaoka S."/>
            <person name="Nishihama R."/>
            <person name="Nakamura Y."/>
            <person name="Berger F."/>
            <person name="Adam C."/>
            <person name="Aki S.S."/>
            <person name="Althoff F."/>
            <person name="Araki T."/>
            <person name="Arteaga-Vazquez M.A."/>
            <person name="Balasubrmanian S."/>
            <person name="Barry K."/>
            <person name="Bauer D."/>
            <person name="Boehm C.R."/>
            <person name="Briginshaw L."/>
            <person name="Caballero-Perez J."/>
            <person name="Catarino B."/>
            <person name="Chen F."/>
            <person name="Chiyoda S."/>
            <person name="Chovatia M."/>
            <person name="Davies K.M."/>
            <person name="Delmans M."/>
            <person name="Demura T."/>
            <person name="Dierschke T."/>
            <person name="Dolan L."/>
            <person name="Dorantes-Acosta A.E."/>
            <person name="Eklund D.M."/>
            <person name="Florent S.N."/>
            <person name="Flores-Sandoval E."/>
            <person name="Fujiyama A."/>
            <person name="Fukuzawa H."/>
            <person name="Galik B."/>
            <person name="Grimanelli D."/>
            <person name="Grimwood J."/>
            <person name="Grossniklaus U."/>
            <person name="Hamada T."/>
            <person name="Haseloff J."/>
            <person name="Hetherington A.J."/>
            <person name="Higo A."/>
            <person name="Hirakawa Y."/>
            <person name="Hundley H.N."/>
            <person name="Ikeda Y."/>
            <person name="Inoue K."/>
            <person name="Inoue S.I."/>
            <person name="Ishida S."/>
            <person name="Jia Q."/>
            <person name="Kakita M."/>
            <person name="Kanazawa T."/>
            <person name="Kawai Y."/>
            <person name="Kawashima T."/>
            <person name="Kennedy M."/>
            <person name="Kinose K."/>
            <person name="Kinoshita T."/>
            <person name="Kohara Y."/>
            <person name="Koide E."/>
            <person name="Komatsu K."/>
            <person name="Kopischke S."/>
            <person name="Kubo M."/>
            <person name="Kyozuka J."/>
            <person name="Lagercrantz U."/>
            <person name="Lin S.S."/>
            <person name="Lindquist E."/>
            <person name="Lipzen A.M."/>
            <person name="Lu C.W."/>
            <person name="De Luna E."/>
            <person name="Martienssen R.A."/>
            <person name="Minamino N."/>
            <person name="Mizutani M."/>
            <person name="Mizutani M."/>
            <person name="Mochizuki N."/>
            <person name="Monte I."/>
            <person name="Mosher R."/>
            <person name="Nagasaki H."/>
            <person name="Nakagami H."/>
            <person name="Naramoto S."/>
            <person name="Nishitani K."/>
            <person name="Ohtani M."/>
            <person name="Okamoto T."/>
            <person name="Okumura M."/>
            <person name="Phillips J."/>
            <person name="Pollak B."/>
            <person name="Reinders A."/>
            <person name="Rovekamp M."/>
            <person name="Sano R."/>
            <person name="Sawa S."/>
            <person name="Schmid M.W."/>
            <person name="Shirakawa M."/>
            <person name="Solano R."/>
            <person name="Spunde A."/>
            <person name="Suetsugu N."/>
            <person name="Sugano S."/>
            <person name="Sugiyama A."/>
            <person name="Sun R."/>
            <person name="Suzuki Y."/>
            <person name="Takenaka M."/>
            <person name="Takezawa D."/>
            <person name="Tomogane H."/>
            <person name="Tsuzuki M."/>
            <person name="Ueda T."/>
            <person name="Umeda M."/>
            <person name="Ward J.M."/>
            <person name="Watanabe Y."/>
            <person name="Yazaki K."/>
            <person name="Yokoyama R."/>
            <person name="Yoshitake Y."/>
            <person name="Yotsui I."/>
            <person name="Zachgo S."/>
            <person name="Schmutz J."/>
        </authorList>
    </citation>
    <scope>NUCLEOTIDE SEQUENCE [LARGE SCALE GENOMIC DNA]</scope>
    <source>
        <strain evidence="7">Tak-1</strain>
    </source>
</reference>
<proteinExistence type="predicted"/>
<dbReference type="Proteomes" id="UP000244005">
    <property type="component" value="Unassembled WGS sequence"/>
</dbReference>
<protein>
    <recommendedName>
        <fullName evidence="5">PHD-type domain-containing protein</fullName>
    </recommendedName>
</protein>
<dbReference type="EMBL" id="KZ772749">
    <property type="protein sequence ID" value="PTQ34732.1"/>
    <property type="molecule type" value="Genomic_DNA"/>
</dbReference>
<dbReference type="InterPro" id="IPR019787">
    <property type="entry name" value="Znf_PHD-finger"/>
</dbReference>
<feature type="domain" description="PHD-type" evidence="5">
    <location>
        <begin position="170"/>
        <end position="220"/>
    </location>
</feature>
<evidence type="ECO:0000313" key="6">
    <source>
        <dbReference type="EMBL" id="PTQ34732.1"/>
    </source>
</evidence>
<keyword evidence="3" id="KW-0862">Zinc</keyword>
<evidence type="ECO:0000259" key="5">
    <source>
        <dbReference type="PROSITE" id="PS50016"/>
    </source>
</evidence>
<evidence type="ECO:0000313" key="7">
    <source>
        <dbReference type="Proteomes" id="UP000244005"/>
    </source>
</evidence>
<dbReference type="InterPro" id="IPR001965">
    <property type="entry name" value="Znf_PHD"/>
</dbReference>
<dbReference type="InterPro" id="IPR011011">
    <property type="entry name" value="Znf_FYVE_PHD"/>
</dbReference>
<dbReference type="Gene3D" id="3.30.40.10">
    <property type="entry name" value="Zinc/RING finger domain, C3HC4 (zinc finger)"/>
    <property type="match status" value="1"/>
</dbReference>
<dbReference type="OrthoDB" id="2016337at2759"/>
<evidence type="ECO:0000256" key="2">
    <source>
        <dbReference type="ARBA" id="ARBA00022771"/>
    </source>
</evidence>
<name>A0A2R6WLM9_MARPO</name>
<organism evidence="6 7">
    <name type="scientific">Marchantia polymorpha</name>
    <name type="common">Common liverwort</name>
    <name type="synonym">Marchantia aquatica</name>
    <dbReference type="NCBI Taxonomy" id="3197"/>
    <lineage>
        <taxon>Eukaryota</taxon>
        <taxon>Viridiplantae</taxon>
        <taxon>Streptophyta</taxon>
        <taxon>Embryophyta</taxon>
        <taxon>Marchantiophyta</taxon>
        <taxon>Marchantiopsida</taxon>
        <taxon>Marchantiidae</taxon>
        <taxon>Marchantiales</taxon>
        <taxon>Marchantiaceae</taxon>
        <taxon>Marchantia</taxon>
    </lineage>
</organism>
<gene>
    <name evidence="6" type="ORF">MARPO_0077s0053</name>
</gene>
<evidence type="ECO:0000256" key="4">
    <source>
        <dbReference type="PROSITE-ProRule" id="PRU00146"/>
    </source>
</evidence>
<keyword evidence="1" id="KW-0479">Metal-binding</keyword>
<dbReference type="SMART" id="SM00249">
    <property type="entry name" value="PHD"/>
    <property type="match status" value="1"/>
</dbReference>
<dbReference type="SUPFAM" id="SSF57903">
    <property type="entry name" value="FYVE/PHD zinc finger"/>
    <property type="match status" value="1"/>
</dbReference>
<dbReference type="InterPro" id="IPR013083">
    <property type="entry name" value="Znf_RING/FYVE/PHD"/>
</dbReference>